<feature type="region of interest" description="Disordered" evidence="1">
    <location>
        <begin position="73"/>
        <end position="120"/>
    </location>
</feature>
<feature type="compositionally biased region" description="Low complexity" evidence="1">
    <location>
        <begin position="38"/>
        <end position="47"/>
    </location>
</feature>
<proteinExistence type="predicted"/>
<reference evidence="3" key="1">
    <citation type="journal article" date="2017" name="Nat. Ecol. Evol.">
        <title>Genome expansion and lineage-specific genetic innovations in the forest pathogenic fungi Armillaria.</title>
        <authorList>
            <person name="Sipos G."/>
            <person name="Prasanna A.N."/>
            <person name="Walter M.C."/>
            <person name="O'Connor E."/>
            <person name="Balint B."/>
            <person name="Krizsan K."/>
            <person name="Kiss B."/>
            <person name="Hess J."/>
            <person name="Varga T."/>
            <person name="Slot J."/>
            <person name="Riley R."/>
            <person name="Boka B."/>
            <person name="Rigling D."/>
            <person name="Barry K."/>
            <person name="Lee J."/>
            <person name="Mihaltcheva S."/>
            <person name="LaButti K."/>
            <person name="Lipzen A."/>
            <person name="Waldron R."/>
            <person name="Moloney N.M."/>
            <person name="Sperisen C."/>
            <person name="Kredics L."/>
            <person name="Vagvoelgyi C."/>
            <person name="Patrignani A."/>
            <person name="Fitzpatrick D."/>
            <person name="Nagy I."/>
            <person name="Doyle S."/>
            <person name="Anderson J.B."/>
            <person name="Grigoriev I.V."/>
            <person name="Gueldener U."/>
            <person name="Muensterkoetter M."/>
            <person name="Nagy L.G."/>
        </authorList>
    </citation>
    <scope>NUCLEOTIDE SEQUENCE [LARGE SCALE GENOMIC DNA]</scope>
    <source>
        <strain evidence="3">Ar21-2</strain>
    </source>
</reference>
<organism evidence="2 3">
    <name type="scientific">Armillaria gallica</name>
    <name type="common">Bulbous honey fungus</name>
    <name type="synonym">Armillaria bulbosa</name>
    <dbReference type="NCBI Taxonomy" id="47427"/>
    <lineage>
        <taxon>Eukaryota</taxon>
        <taxon>Fungi</taxon>
        <taxon>Dikarya</taxon>
        <taxon>Basidiomycota</taxon>
        <taxon>Agaricomycotina</taxon>
        <taxon>Agaricomycetes</taxon>
        <taxon>Agaricomycetidae</taxon>
        <taxon>Agaricales</taxon>
        <taxon>Marasmiineae</taxon>
        <taxon>Physalacriaceae</taxon>
        <taxon>Armillaria</taxon>
    </lineage>
</organism>
<feature type="compositionally biased region" description="Polar residues" evidence="1">
    <location>
        <begin position="103"/>
        <end position="120"/>
    </location>
</feature>
<evidence type="ECO:0000313" key="2">
    <source>
        <dbReference type="EMBL" id="PBK97574.1"/>
    </source>
</evidence>
<protein>
    <submittedName>
        <fullName evidence="2">Uncharacterized protein</fullName>
    </submittedName>
</protein>
<dbReference type="AlphaFoldDB" id="A0A2H3DUM5"/>
<evidence type="ECO:0000256" key="1">
    <source>
        <dbReference type="SAM" id="MobiDB-lite"/>
    </source>
</evidence>
<name>A0A2H3DUM5_ARMGA</name>
<dbReference type="InParanoid" id="A0A2H3DUM5"/>
<gene>
    <name evidence="2" type="ORF">ARMGADRAFT_1076049</name>
</gene>
<keyword evidence="3" id="KW-1185">Reference proteome</keyword>
<feature type="region of interest" description="Disordered" evidence="1">
    <location>
        <begin position="21"/>
        <end position="48"/>
    </location>
</feature>
<dbReference type="Proteomes" id="UP000217790">
    <property type="component" value="Unassembled WGS sequence"/>
</dbReference>
<feature type="compositionally biased region" description="Polar residues" evidence="1">
    <location>
        <begin position="82"/>
        <end position="94"/>
    </location>
</feature>
<sequence length="194" mass="21302">MEPAWLPAWLMRTATPVLTATQDPLNKPEDFQTPTPSPIHSPTHTPTDQLMIPSIAEETTTSGPSLVRLTERYSAPTKPLPGNSNDKTLSNDSSGPMLANPESIWTSTSPSTAETCSSVNRPTPAWLHGYMPTVPGANIHQPQGTEYLTPNHEPPQSRYASRPTYVPSPSFMRSGWANRNFEFQLDKETFGDAI</sequence>
<dbReference type="EMBL" id="KZ293649">
    <property type="protein sequence ID" value="PBK97574.1"/>
    <property type="molecule type" value="Genomic_DNA"/>
</dbReference>
<accession>A0A2H3DUM5</accession>
<evidence type="ECO:0000313" key="3">
    <source>
        <dbReference type="Proteomes" id="UP000217790"/>
    </source>
</evidence>